<comment type="caution">
    <text evidence="2">The sequence shown here is derived from an EMBL/GenBank/DDBJ whole genome shotgun (WGS) entry which is preliminary data.</text>
</comment>
<gene>
    <name evidence="2" type="ORF">E6H00_13075</name>
</gene>
<feature type="compositionally biased region" description="Basic and acidic residues" evidence="1">
    <location>
        <begin position="109"/>
        <end position="136"/>
    </location>
</feature>
<evidence type="ECO:0000313" key="3">
    <source>
        <dbReference type="Proteomes" id="UP000318509"/>
    </source>
</evidence>
<accession>A0A537JXY4</accession>
<proteinExistence type="predicted"/>
<dbReference type="AlphaFoldDB" id="A0A537JXY4"/>
<protein>
    <submittedName>
        <fullName evidence="2">Uncharacterized protein</fullName>
    </submittedName>
</protein>
<organism evidence="2 3">
    <name type="scientific">Candidatus Segetimicrobium genomatis</name>
    <dbReference type="NCBI Taxonomy" id="2569760"/>
    <lineage>
        <taxon>Bacteria</taxon>
        <taxon>Bacillati</taxon>
        <taxon>Candidatus Sysuimicrobiota</taxon>
        <taxon>Candidatus Sysuimicrobiia</taxon>
        <taxon>Candidatus Sysuimicrobiales</taxon>
        <taxon>Candidatus Segetimicrobiaceae</taxon>
        <taxon>Candidatus Segetimicrobium</taxon>
    </lineage>
</organism>
<dbReference type="EMBL" id="VBAK01000141">
    <property type="protein sequence ID" value="TMI88360.1"/>
    <property type="molecule type" value="Genomic_DNA"/>
</dbReference>
<name>A0A537JXY4_9BACT</name>
<dbReference type="Pfam" id="PF20137">
    <property type="entry name" value="BubE"/>
    <property type="match status" value="1"/>
</dbReference>
<feature type="region of interest" description="Disordered" evidence="1">
    <location>
        <begin position="98"/>
        <end position="157"/>
    </location>
</feature>
<sequence>MPKLIARVGEDGSVVGWAFWCPACSELHAYVTSQAYATRHGMPVWRFNDSIEAPTFSPSWRRIGGNECHFYVHDGRIDYCGDAKHALAGKTVEMIEIRDQVKEGTPMPEEPKDKKKDADPGAEQKSEGGSRTHHPDAGNVGKTGKHGELGSNAADRK</sequence>
<evidence type="ECO:0000313" key="2">
    <source>
        <dbReference type="EMBL" id="TMI88360.1"/>
    </source>
</evidence>
<reference evidence="2 3" key="1">
    <citation type="journal article" date="2019" name="Nat. Microbiol.">
        <title>Mediterranean grassland soil C-N compound turnover is dependent on rainfall and depth, and is mediated by genomically divergent microorganisms.</title>
        <authorList>
            <person name="Diamond S."/>
            <person name="Andeer P.F."/>
            <person name="Li Z."/>
            <person name="Crits-Christoph A."/>
            <person name="Burstein D."/>
            <person name="Anantharaman K."/>
            <person name="Lane K.R."/>
            <person name="Thomas B.C."/>
            <person name="Pan C."/>
            <person name="Northen T.R."/>
            <person name="Banfield J.F."/>
        </authorList>
    </citation>
    <scope>NUCLEOTIDE SEQUENCE [LARGE SCALE GENOMIC DNA]</scope>
    <source>
        <strain evidence="2">NP_3</strain>
    </source>
</reference>
<dbReference type="Proteomes" id="UP000318509">
    <property type="component" value="Unassembled WGS sequence"/>
</dbReference>
<dbReference type="InterPro" id="IPR045384">
    <property type="entry name" value="DUF6527"/>
</dbReference>
<evidence type="ECO:0000256" key="1">
    <source>
        <dbReference type="SAM" id="MobiDB-lite"/>
    </source>
</evidence>